<evidence type="ECO:0000313" key="17">
    <source>
        <dbReference type="Proteomes" id="UP000243588"/>
    </source>
</evidence>
<evidence type="ECO:0000256" key="8">
    <source>
        <dbReference type="ARBA" id="ARBA00022833"/>
    </source>
</evidence>
<keyword evidence="6 13" id="KW-0479">Metal-binding</keyword>
<dbReference type="Gene3D" id="3.40.140.10">
    <property type="entry name" value="Cytidine Deaminase, domain 2"/>
    <property type="match status" value="1"/>
</dbReference>
<evidence type="ECO:0000256" key="5">
    <source>
        <dbReference type="ARBA" id="ARBA00018266"/>
    </source>
</evidence>
<feature type="domain" description="CMP/dCMP-type deaminase" evidence="15">
    <location>
        <begin position="21"/>
        <end position="158"/>
    </location>
</feature>
<evidence type="ECO:0000256" key="4">
    <source>
        <dbReference type="ARBA" id="ARBA00012783"/>
    </source>
</evidence>
<evidence type="ECO:0000256" key="13">
    <source>
        <dbReference type="PIRSR" id="PIRSR606262-3"/>
    </source>
</evidence>
<evidence type="ECO:0000256" key="2">
    <source>
        <dbReference type="ARBA" id="ARBA00003949"/>
    </source>
</evidence>
<evidence type="ECO:0000256" key="12">
    <source>
        <dbReference type="PIRSR" id="PIRSR606262-1"/>
    </source>
</evidence>
<dbReference type="PROSITE" id="PS00903">
    <property type="entry name" value="CYT_DCMP_DEAMINASES_1"/>
    <property type="match status" value="1"/>
</dbReference>
<dbReference type="GO" id="GO:0042802">
    <property type="term" value="F:identical protein binding"/>
    <property type="evidence" value="ECO:0007669"/>
    <property type="project" value="UniProtKB-ARBA"/>
</dbReference>
<dbReference type="GO" id="GO:0005829">
    <property type="term" value="C:cytosol"/>
    <property type="evidence" value="ECO:0007669"/>
    <property type="project" value="TreeGrafter"/>
</dbReference>
<evidence type="ECO:0000256" key="3">
    <source>
        <dbReference type="ARBA" id="ARBA00006576"/>
    </source>
</evidence>
<comment type="catalytic activity">
    <reaction evidence="11 14">
        <text>cytidine + H2O + H(+) = uridine + NH4(+)</text>
        <dbReference type="Rhea" id="RHEA:16069"/>
        <dbReference type="ChEBI" id="CHEBI:15377"/>
        <dbReference type="ChEBI" id="CHEBI:15378"/>
        <dbReference type="ChEBI" id="CHEBI:16704"/>
        <dbReference type="ChEBI" id="CHEBI:17562"/>
        <dbReference type="ChEBI" id="CHEBI:28938"/>
        <dbReference type="EC" id="3.5.4.5"/>
    </reaction>
</comment>
<name>A0A1G8F807_9FLAO</name>
<dbReference type="RefSeq" id="WP_090409276.1">
    <property type="nucleotide sequence ID" value="NZ_FNDQ01000015.1"/>
</dbReference>
<keyword evidence="7 14" id="KW-0378">Hydrolase</keyword>
<evidence type="ECO:0000256" key="6">
    <source>
        <dbReference type="ARBA" id="ARBA00022723"/>
    </source>
</evidence>
<dbReference type="Proteomes" id="UP000243588">
    <property type="component" value="Unassembled WGS sequence"/>
</dbReference>
<comment type="catalytic activity">
    <reaction evidence="10 14">
        <text>2'-deoxycytidine + H2O + H(+) = 2'-deoxyuridine + NH4(+)</text>
        <dbReference type="Rhea" id="RHEA:13433"/>
        <dbReference type="ChEBI" id="CHEBI:15377"/>
        <dbReference type="ChEBI" id="CHEBI:15378"/>
        <dbReference type="ChEBI" id="CHEBI:15698"/>
        <dbReference type="ChEBI" id="CHEBI:16450"/>
        <dbReference type="ChEBI" id="CHEBI:28938"/>
        <dbReference type="EC" id="3.5.4.5"/>
    </reaction>
</comment>
<comment type="similarity">
    <text evidence="3 14">Belongs to the cytidine and deoxycytidylate deaminase family.</text>
</comment>
<dbReference type="GO" id="GO:0072527">
    <property type="term" value="P:pyrimidine-containing compound metabolic process"/>
    <property type="evidence" value="ECO:0007669"/>
    <property type="project" value="UniProtKB-ARBA"/>
</dbReference>
<dbReference type="STRING" id="702745.SAMN05421818_1157"/>
<dbReference type="GO" id="GO:0004126">
    <property type="term" value="F:cytidine deaminase activity"/>
    <property type="evidence" value="ECO:0007669"/>
    <property type="project" value="UniProtKB-UniRule"/>
</dbReference>
<dbReference type="InterPro" id="IPR002125">
    <property type="entry name" value="CMP_dCMP_dom"/>
</dbReference>
<dbReference type="InterPro" id="IPR016193">
    <property type="entry name" value="Cytidine_deaminase-like"/>
</dbReference>
<gene>
    <name evidence="16" type="ORF">SAMN05421818_1157</name>
</gene>
<evidence type="ECO:0000256" key="1">
    <source>
        <dbReference type="ARBA" id="ARBA00001947"/>
    </source>
</evidence>
<proteinExistence type="inferred from homology"/>
<evidence type="ECO:0000313" key="16">
    <source>
        <dbReference type="EMBL" id="SDH78262.1"/>
    </source>
</evidence>
<dbReference type="PANTHER" id="PTHR11644">
    <property type="entry name" value="CYTIDINE DEAMINASE"/>
    <property type="match status" value="1"/>
</dbReference>
<dbReference type="NCBIfam" id="TIGR01354">
    <property type="entry name" value="cyt_deam_tetra"/>
    <property type="match status" value="1"/>
</dbReference>
<reference evidence="17" key="1">
    <citation type="submission" date="2016-10" db="EMBL/GenBank/DDBJ databases">
        <authorList>
            <person name="Varghese N."/>
            <person name="Submissions S."/>
        </authorList>
    </citation>
    <scope>NUCLEOTIDE SEQUENCE [LARGE SCALE GENOMIC DNA]</scope>
    <source>
        <strain evidence="17">DSM 23313</strain>
    </source>
</reference>
<accession>A0A1G8F807</accession>
<feature type="active site" description="Proton donor" evidence="12">
    <location>
        <position position="75"/>
    </location>
</feature>
<dbReference type="GO" id="GO:0055086">
    <property type="term" value="P:nucleobase-containing small molecule metabolic process"/>
    <property type="evidence" value="ECO:0007669"/>
    <property type="project" value="UniProtKB-ARBA"/>
</dbReference>
<comment type="function">
    <text evidence="2 14">This enzyme scavenges exogenous and endogenous cytidine and 2'-deoxycytidine for UMP synthesis.</text>
</comment>
<dbReference type="PROSITE" id="PS51747">
    <property type="entry name" value="CYT_DCMP_DEAMINASES_2"/>
    <property type="match status" value="1"/>
</dbReference>
<organism evidence="16 17">
    <name type="scientific">Myroides phaeus</name>
    <dbReference type="NCBI Taxonomy" id="702745"/>
    <lineage>
        <taxon>Bacteria</taxon>
        <taxon>Pseudomonadati</taxon>
        <taxon>Bacteroidota</taxon>
        <taxon>Flavobacteriia</taxon>
        <taxon>Flavobacteriales</taxon>
        <taxon>Flavobacteriaceae</taxon>
        <taxon>Myroides</taxon>
    </lineage>
</organism>
<dbReference type="SUPFAM" id="SSF53927">
    <property type="entry name" value="Cytidine deaminase-like"/>
    <property type="match status" value="1"/>
</dbReference>
<dbReference type="InterPro" id="IPR016192">
    <property type="entry name" value="APOBEC/CMP_deaminase_Zn-bd"/>
</dbReference>
<evidence type="ECO:0000256" key="10">
    <source>
        <dbReference type="ARBA" id="ARBA00049252"/>
    </source>
</evidence>
<keyword evidence="8 13" id="KW-0862">Zinc</keyword>
<comment type="cofactor">
    <cofactor evidence="1 13 14">
        <name>Zn(2+)</name>
        <dbReference type="ChEBI" id="CHEBI:29105"/>
    </cofactor>
</comment>
<dbReference type="NCBIfam" id="NF004064">
    <property type="entry name" value="PRK05578.1"/>
    <property type="match status" value="1"/>
</dbReference>
<dbReference type="CDD" id="cd01283">
    <property type="entry name" value="cytidine_deaminase"/>
    <property type="match status" value="1"/>
</dbReference>
<dbReference type="InterPro" id="IPR006262">
    <property type="entry name" value="Cyt_deam_tetra"/>
</dbReference>
<feature type="binding site" evidence="13">
    <location>
        <position position="73"/>
    </location>
    <ligand>
        <name>Zn(2+)</name>
        <dbReference type="ChEBI" id="CHEBI:29105"/>
        <note>catalytic</note>
    </ligand>
</feature>
<dbReference type="GO" id="GO:0008270">
    <property type="term" value="F:zinc ion binding"/>
    <property type="evidence" value="ECO:0007669"/>
    <property type="project" value="UniProtKB-UniRule"/>
</dbReference>
<feature type="binding site" evidence="13">
    <location>
        <position position="112"/>
    </location>
    <ligand>
        <name>Zn(2+)</name>
        <dbReference type="ChEBI" id="CHEBI:29105"/>
        <note>catalytic</note>
    </ligand>
</feature>
<evidence type="ECO:0000256" key="7">
    <source>
        <dbReference type="ARBA" id="ARBA00022801"/>
    </source>
</evidence>
<keyword evidence="17" id="KW-1185">Reference proteome</keyword>
<dbReference type="InterPro" id="IPR050202">
    <property type="entry name" value="Cyt/Deoxycyt_deaminase"/>
</dbReference>
<evidence type="ECO:0000256" key="14">
    <source>
        <dbReference type="RuleBase" id="RU364006"/>
    </source>
</evidence>
<sequence length="160" mass="17617">MKKIEIVTTFIEYDSMAELAAQDKALMERAIQVRKEAYAPYSKFRVGAALLLEDGTIVVGSNQENAAFPSGLCAERTAIFYAGAVHPGKKILKIAITASSDMKLTNSPIPPCGACRQSILEYETKQEQPIEMYFMGAEGKVCYSPSLVNILPFHFEKDSI</sequence>
<dbReference type="EC" id="3.5.4.5" evidence="4 14"/>
<protein>
    <recommendedName>
        <fullName evidence="5 14">Cytidine deaminase</fullName>
        <ecNumber evidence="4 14">3.5.4.5</ecNumber>
    </recommendedName>
    <alternativeName>
        <fullName evidence="9 14">Cytidine aminohydrolase</fullName>
    </alternativeName>
</protein>
<evidence type="ECO:0000256" key="9">
    <source>
        <dbReference type="ARBA" id="ARBA00032005"/>
    </source>
</evidence>
<evidence type="ECO:0000256" key="11">
    <source>
        <dbReference type="ARBA" id="ARBA00049558"/>
    </source>
</evidence>
<evidence type="ECO:0000259" key="15">
    <source>
        <dbReference type="PROSITE" id="PS51747"/>
    </source>
</evidence>
<dbReference type="Pfam" id="PF00383">
    <property type="entry name" value="dCMP_cyt_deam_1"/>
    <property type="match status" value="1"/>
</dbReference>
<dbReference type="PANTHER" id="PTHR11644:SF2">
    <property type="entry name" value="CYTIDINE DEAMINASE"/>
    <property type="match status" value="1"/>
</dbReference>
<dbReference type="AlphaFoldDB" id="A0A1G8F807"/>
<dbReference type="EMBL" id="FNDQ01000015">
    <property type="protein sequence ID" value="SDH78262.1"/>
    <property type="molecule type" value="Genomic_DNA"/>
</dbReference>
<feature type="binding site" evidence="13">
    <location>
        <position position="115"/>
    </location>
    <ligand>
        <name>Zn(2+)</name>
        <dbReference type="ChEBI" id="CHEBI:29105"/>
        <note>catalytic</note>
    </ligand>
</feature>